<proteinExistence type="predicted"/>
<dbReference type="AlphaFoldDB" id="A0A5C8PTT8"/>
<reference evidence="2 3" key="1">
    <citation type="submission" date="2019-06" db="EMBL/GenBank/DDBJ databases">
        <title>New taxonomy in bacterial strain CC-CFT640, isolated from vineyard.</title>
        <authorList>
            <person name="Lin S.-Y."/>
            <person name="Tsai C.-F."/>
            <person name="Young C.-C."/>
        </authorList>
    </citation>
    <scope>NUCLEOTIDE SEQUENCE [LARGE SCALE GENOMIC DNA]</scope>
    <source>
        <strain evidence="2 3">CC-CFT640</strain>
    </source>
</reference>
<dbReference type="EMBL" id="VDUZ01000004">
    <property type="protein sequence ID" value="TXL80413.1"/>
    <property type="molecule type" value="Genomic_DNA"/>
</dbReference>
<sequence length="122" mass="13179">MSLAARHLEALGIPMLCLGSALDILEAGAPPRAVFVDYPLGHSAGRPFDRADQDRVVRAALLAFSTMAEPGAIVRLAAHWDDDGWRAAAASTRGADTRMPRATTPQYQTEDDRRLAEAPARR</sequence>
<evidence type="ECO:0000256" key="1">
    <source>
        <dbReference type="SAM" id="MobiDB-lite"/>
    </source>
</evidence>
<evidence type="ECO:0000313" key="3">
    <source>
        <dbReference type="Proteomes" id="UP000321638"/>
    </source>
</evidence>
<protein>
    <submittedName>
        <fullName evidence="2">Uncharacterized protein</fullName>
    </submittedName>
</protein>
<evidence type="ECO:0000313" key="2">
    <source>
        <dbReference type="EMBL" id="TXL80413.1"/>
    </source>
</evidence>
<feature type="compositionally biased region" description="Basic and acidic residues" evidence="1">
    <location>
        <begin position="110"/>
        <end position="122"/>
    </location>
</feature>
<dbReference type="OrthoDB" id="7357784at2"/>
<keyword evidence="3" id="KW-1185">Reference proteome</keyword>
<dbReference type="RefSeq" id="WP_147845828.1">
    <property type="nucleotide sequence ID" value="NZ_VDUZ01000004.1"/>
</dbReference>
<comment type="caution">
    <text evidence="2">The sequence shown here is derived from an EMBL/GenBank/DDBJ whole genome shotgun (WGS) entry which is preliminary data.</text>
</comment>
<gene>
    <name evidence="2" type="ORF">FHP25_05120</name>
</gene>
<name>A0A5C8PTT8_9HYPH</name>
<organism evidence="2 3">
    <name type="scientific">Vineibacter terrae</name>
    <dbReference type="NCBI Taxonomy" id="2586908"/>
    <lineage>
        <taxon>Bacteria</taxon>
        <taxon>Pseudomonadati</taxon>
        <taxon>Pseudomonadota</taxon>
        <taxon>Alphaproteobacteria</taxon>
        <taxon>Hyphomicrobiales</taxon>
        <taxon>Vineibacter</taxon>
    </lineage>
</organism>
<dbReference type="Proteomes" id="UP000321638">
    <property type="component" value="Unassembled WGS sequence"/>
</dbReference>
<accession>A0A5C8PTT8</accession>
<feature type="region of interest" description="Disordered" evidence="1">
    <location>
        <begin position="89"/>
        <end position="122"/>
    </location>
</feature>